<dbReference type="NCBIfam" id="NF009131">
    <property type="entry name" value="PRK12484.1"/>
    <property type="match status" value="1"/>
</dbReference>
<feature type="domain" description="Nicotinate phosphoribosyltransferase N-terminal" evidence="11">
    <location>
        <begin position="10"/>
        <end position="131"/>
    </location>
</feature>
<keyword evidence="6 9" id="KW-0662">Pyridine nucleotide biosynthesis</keyword>
<comment type="function">
    <text evidence="9">Catalyzes the first step in the biosynthesis of NAD from nicotinic acid, the ATP-dependent synthesis of beta-nicotinate D-ribonucleotide from nicotinate and 5-phospho-D-ribose 1-phosphate.</text>
</comment>
<keyword evidence="4" id="KW-0597">Phosphoprotein</keyword>
<sequence>MTPDAFPGPLFTDLYELTMAAGYFQRQLHAPATFSLFVRPHPKRGYFVSAGLEAVLDALDRFRFSTEEIDWLARTGRFKTDFLDYLAALTFTGNVMAMPEGEIFFPNEPILEISAPLIEAQLLETYLINTMGVASMLATKAARCVYATAGRPIVDFSLRRTQGSHAGMVVARSSYIAGFNGTSNVLAGKQWDIPISGTMAHSFVTAFESEIDAFEAYADLFPESSIFLIDTYDTLQGAQNAARVGRRMQAKGLALQGVRLDSGDMVDLSRKVRRILDEAGLPEVKIFASSGFDEYVLSHLIENGARIDAFGVGTRMGVSADAPYLDMVYKMVRLGNRDVRKQSEGKVTLAGEKQVFRRRSPDGRFRGDIIGLRDDVPPDGATAALLAPVMEKGRRLGALPPLSEIRDRFADRFARLGDRFKRLENPGEYPVAVSRRLAEIQKKC</sequence>
<dbReference type="Proteomes" id="UP000425960">
    <property type="component" value="Chromosome"/>
</dbReference>
<comment type="pathway">
    <text evidence="1 9">Cofactor biosynthesis; NAD(+) biosynthesis; nicotinate D-ribonucleotide from nicotinate: step 1/1.</text>
</comment>
<protein>
    <recommendedName>
        <fullName evidence="3 9">Nicotinate phosphoribosyltransferase</fullName>
        <ecNumber evidence="3 9">6.3.4.21</ecNumber>
    </recommendedName>
</protein>
<comment type="PTM">
    <text evidence="9">Transiently phosphorylated on a His residue during the reaction cycle. Phosphorylation strongly increases the affinity for substrates and increases the rate of nicotinate D-ribonucleotide production. Dephosphorylation regenerates the low-affinity form of the enzyme, leading to product release.</text>
</comment>
<comment type="catalytic activity">
    <reaction evidence="8 9">
        <text>5-phospho-alpha-D-ribose 1-diphosphate + nicotinate + ATP + H2O = nicotinate beta-D-ribonucleotide + ADP + phosphate + diphosphate</text>
        <dbReference type="Rhea" id="RHEA:36163"/>
        <dbReference type="ChEBI" id="CHEBI:15377"/>
        <dbReference type="ChEBI" id="CHEBI:30616"/>
        <dbReference type="ChEBI" id="CHEBI:32544"/>
        <dbReference type="ChEBI" id="CHEBI:33019"/>
        <dbReference type="ChEBI" id="CHEBI:43474"/>
        <dbReference type="ChEBI" id="CHEBI:57502"/>
        <dbReference type="ChEBI" id="CHEBI:58017"/>
        <dbReference type="ChEBI" id="CHEBI:456216"/>
        <dbReference type="EC" id="6.3.4.21"/>
    </reaction>
</comment>
<feature type="domain" description="Nicotinate/nicotinamide phosphoribosyltransferase" evidence="10">
    <location>
        <begin position="153"/>
        <end position="317"/>
    </location>
</feature>
<dbReference type="KEGG" id="dov:DSCO28_41870"/>
<evidence type="ECO:0000256" key="4">
    <source>
        <dbReference type="ARBA" id="ARBA00022553"/>
    </source>
</evidence>
<evidence type="ECO:0000256" key="2">
    <source>
        <dbReference type="ARBA" id="ARBA00010897"/>
    </source>
</evidence>
<accession>A0A5K7ZTS0</accession>
<evidence type="ECO:0000256" key="3">
    <source>
        <dbReference type="ARBA" id="ARBA00013236"/>
    </source>
</evidence>
<proteinExistence type="inferred from homology"/>
<dbReference type="Gene3D" id="3.20.140.10">
    <property type="entry name" value="nicotinate phosphoribosyltransferase"/>
    <property type="match status" value="1"/>
</dbReference>
<dbReference type="InterPro" id="IPR040727">
    <property type="entry name" value="NAPRTase_N"/>
</dbReference>
<evidence type="ECO:0000259" key="11">
    <source>
        <dbReference type="Pfam" id="PF17767"/>
    </source>
</evidence>
<dbReference type="InterPro" id="IPR013785">
    <property type="entry name" value="Aldolase_TIM"/>
</dbReference>
<keyword evidence="5 9" id="KW-0436">Ligase</keyword>
<dbReference type="PIRSF" id="PIRSF000484">
    <property type="entry name" value="NAPRT"/>
    <property type="match status" value="1"/>
</dbReference>
<name>A0A5K7ZTS0_9BACT</name>
<dbReference type="PANTHER" id="PTHR11098:SF1">
    <property type="entry name" value="NICOTINATE PHOSPHORIBOSYLTRANSFERASE"/>
    <property type="match status" value="1"/>
</dbReference>
<dbReference type="InterPro" id="IPR006405">
    <property type="entry name" value="Nic_PRibTrfase_pncB"/>
</dbReference>
<dbReference type="EMBL" id="AP021876">
    <property type="protein sequence ID" value="BBO83621.1"/>
    <property type="molecule type" value="Genomic_DNA"/>
</dbReference>
<dbReference type="InterPro" id="IPR036068">
    <property type="entry name" value="Nicotinate_pribotase-like_C"/>
</dbReference>
<dbReference type="GO" id="GO:0005829">
    <property type="term" value="C:cytosol"/>
    <property type="evidence" value="ECO:0007669"/>
    <property type="project" value="TreeGrafter"/>
</dbReference>
<dbReference type="NCBIfam" id="TIGR01513">
    <property type="entry name" value="NAPRTase_put"/>
    <property type="match status" value="1"/>
</dbReference>
<dbReference type="CDD" id="cd01570">
    <property type="entry name" value="NAPRTase_A"/>
    <property type="match status" value="1"/>
</dbReference>
<evidence type="ECO:0000256" key="7">
    <source>
        <dbReference type="ARBA" id="ARBA00022679"/>
    </source>
</evidence>
<dbReference type="Pfam" id="PF04095">
    <property type="entry name" value="NAPRTase"/>
    <property type="match status" value="1"/>
</dbReference>
<organism evidence="13 14">
    <name type="scientific">Desulfosarcina ovata subsp. sediminis</name>
    <dbReference type="NCBI Taxonomy" id="885957"/>
    <lineage>
        <taxon>Bacteria</taxon>
        <taxon>Pseudomonadati</taxon>
        <taxon>Thermodesulfobacteriota</taxon>
        <taxon>Desulfobacteria</taxon>
        <taxon>Desulfobacterales</taxon>
        <taxon>Desulfosarcinaceae</taxon>
        <taxon>Desulfosarcina</taxon>
    </lineage>
</organism>
<gene>
    <name evidence="13" type="ORF">DSCO28_41870</name>
</gene>
<keyword evidence="7 9" id="KW-0808">Transferase</keyword>
<dbReference type="AlphaFoldDB" id="A0A5K7ZTS0"/>
<comment type="similarity">
    <text evidence="2 9">Belongs to the NAPRTase family.</text>
</comment>
<dbReference type="Pfam" id="PF17767">
    <property type="entry name" value="NAPRTase_N"/>
    <property type="match status" value="1"/>
</dbReference>
<dbReference type="GO" id="GO:0004516">
    <property type="term" value="F:nicotinate phosphoribosyltransferase activity"/>
    <property type="evidence" value="ECO:0007669"/>
    <property type="project" value="UniProtKB-UniRule"/>
</dbReference>
<dbReference type="UniPathway" id="UPA00253">
    <property type="reaction ID" value="UER00457"/>
</dbReference>
<dbReference type="GO" id="GO:0034355">
    <property type="term" value="P:NAD+ biosynthetic process via the salvage pathway"/>
    <property type="evidence" value="ECO:0007669"/>
    <property type="project" value="UniProtKB-ARBA"/>
</dbReference>
<feature type="domain" description="Nicotinate phosphoribosyltransferase C-terminal" evidence="12">
    <location>
        <begin position="384"/>
        <end position="440"/>
    </location>
</feature>
<dbReference type="Gene3D" id="3.20.20.70">
    <property type="entry name" value="Aldolase class I"/>
    <property type="match status" value="1"/>
</dbReference>
<dbReference type="InterPro" id="IPR041619">
    <property type="entry name" value="NAPRTase_C"/>
</dbReference>
<evidence type="ECO:0000256" key="6">
    <source>
        <dbReference type="ARBA" id="ARBA00022642"/>
    </source>
</evidence>
<dbReference type="InterPro" id="IPR007229">
    <property type="entry name" value="Nic_PRibTrfase-Fam"/>
</dbReference>
<dbReference type="InterPro" id="IPR041525">
    <property type="entry name" value="N/Namide_PRibTrfase"/>
</dbReference>
<dbReference type="SUPFAM" id="SSF51690">
    <property type="entry name" value="Nicotinate/Quinolinate PRTase C-terminal domain-like"/>
    <property type="match status" value="1"/>
</dbReference>
<evidence type="ECO:0000313" key="14">
    <source>
        <dbReference type="Proteomes" id="UP000425960"/>
    </source>
</evidence>
<evidence type="ECO:0000256" key="1">
    <source>
        <dbReference type="ARBA" id="ARBA00004952"/>
    </source>
</evidence>
<dbReference type="EC" id="6.3.4.21" evidence="3 9"/>
<evidence type="ECO:0000256" key="9">
    <source>
        <dbReference type="RuleBase" id="RU365100"/>
    </source>
</evidence>
<evidence type="ECO:0000256" key="8">
    <source>
        <dbReference type="ARBA" id="ARBA00048668"/>
    </source>
</evidence>
<evidence type="ECO:0000256" key="5">
    <source>
        <dbReference type="ARBA" id="ARBA00022598"/>
    </source>
</evidence>
<dbReference type="Pfam" id="PF17956">
    <property type="entry name" value="NAPRTase_C"/>
    <property type="match status" value="1"/>
</dbReference>
<dbReference type="PANTHER" id="PTHR11098">
    <property type="entry name" value="NICOTINATE PHOSPHORIBOSYLTRANSFERASE"/>
    <property type="match status" value="1"/>
</dbReference>
<evidence type="ECO:0000259" key="10">
    <source>
        <dbReference type="Pfam" id="PF04095"/>
    </source>
</evidence>
<dbReference type="RefSeq" id="WP_155323784.1">
    <property type="nucleotide sequence ID" value="NZ_AP021876.1"/>
</dbReference>
<reference evidence="13 14" key="1">
    <citation type="submission" date="2019-11" db="EMBL/GenBank/DDBJ databases">
        <title>Comparative genomics of hydrocarbon-degrading Desulfosarcina strains.</title>
        <authorList>
            <person name="Watanabe M."/>
            <person name="Kojima H."/>
            <person name="Fukui M."/>
        </authorList>
    </citation>
    <scope>NUCLEOTIDE SEQUENCE [LARGE SCALE GENOMIC DNA]</scope>
    <source>
        <strain evidence="13 14">28bB2T</strain>
    </source>
</reference>
<keyword evidence="13" id="KW-0328">Glycosyltransferase</keyword>
<dbReference type="FunFam" id="3.20.20.70:FF:000076">
    <property type="entry name" value="Nicotinate phosphoribosyltransferase"/>
    <property type="match status" value="1"/>
</dbReference>
<dbReference type="SUPFAM" id="SSF54675">
    <property type="entry name" value="Nicotinate/Quinolinate PRTase N-terminal domain-like"/>
    <property type="match status" value="1"/>
</dbReference>
<dbReference type="GO" id="GO:0047280">
    <property type="term" value="F:nicotinamide phosphoribosyltransferase activity"/>
    <property type="evidence" value="ECO:0007669"/>
    <property type="project" value="UniProtKB-ARBA"/>
</dbReference>
<evidence type="ECO:0000259" key="12">
    <source>
        <dbReference type="Pfam" id="PF17956"/>
    </source>
</evidence>
<evidence type="ECO:0000313" key="13">
    <source>
        <dbReference type="EMBL" id="BBO83621.1"/>
    </source>
</evidence>
<dbReference type="NCBIfam" id="NF006696">
    <property type="entry name" value="PRK09243.1-3"/>
    <property type="match status" value="1"/>
</dbReference>